<dbReference type="EMBL" id="BSFP01000054">
    <property type="protein sequence ID" value="GLL05250.1"/>
    <property type="molecule type" value="Genomic_DNA"/>
</dbReference>
<organism evidence="1 2">
    <name type="scientific">Dactylosporangium matsuzakiense</name>
    <dbReference type="NCBI Taxonomy" id="53360"/>
    <lineage>
        <taxon>Bacteria</taxon>
        <taxon>Bacillati</taxon>
        <taxon>Actinomycetota</taxon>
        <taxon>Actinomycetes</taxon>
        <taxon>Micromonosporales</taxon>
        <taxon>Micromonosporaceae</taxon>
        <taxon>Dactylosporangium</taxon>
    </lineage>
</organism>
<gene>
    <name evidence="1" type="ORF">GCM10017581_069970</name>
</gene>
<dbReference type="SUPFAM" id="SSF53850">
    <property type="entry name" value="Periplasmic binding protein-like II"/>
    <property type="match status" value="1"/>
</dbReference>
<accession>A0A9W6KQF8</accession>
<reference evidence="1" key="1">
    <citation type="journal article" date="2014" name="Int. J. Syst. Evol. Microbiol.">
        <title>Complete genome sequence of Corynebacterium casei LMG S-19264T (=DSM 44701T), isolated from a smear-ripened cheese.</title>
        <authorList>
            <consortium name="US DOE Joint Genome Institute (JGI-PGF)"/>
            <person name="Walter F."/>
            <person name="Albersmeier A."/>
            <person name="Kalinowski J."/>
            <person name="Ruckert C."/>
        </authorList>
    </citation>
    <scope>NUCLEOTIDE SEQUENCE</scope>
    <source>
        <strain evidence="1">VKM Ac-1321</strain>
    </source>
</reference>
<evidence type="ECO:0000313" key="2">
    <source>
        <dbReference type="Proteomes" id="UP001143480"/>
    </source>
</evidence>
<dbReference type="PANTHER" id="PTHR43649:SF12">
    <property type="entry name" value="DIACETYLCHITOBIOSE BINDING PROTEIN DASA"/>
    <property type="match status" value="1"/>
</dbReference>
<dbReference type="PROSITE" id="PS51257">
    <property type="entry name" value="PROKAR_LIPOPROTEIN"/>
    <property type="match status" value="1"/>
</dbReference>
<sequence>MKLVRTFAIGTAAALALTACGDSAESKSDTGALNGAGKTINVLVQANTIYPQQQKQWFTDTSNAFKAQTGAEVKFETFASANDELTKIQTSVVSGQGPDIYSLGTTFTPTAYATGAFLELKSDDWTKVGGKDAFLPAALGISGPDAEHQVGIPFTSRPFVMAYNTELLKAAGIDKPADSWDGLKDQAKKLTSGNTHGMAVAYADGFDPWKFIWAMSVQAGNPLVAGKKASLDDPATLKAYQTYLGWLATDKVVDPAAVGWKNAQAIAEFGAGKAAFLPMVSATSKVTLDKSQVAGKYAYAVMPTIPPGATSKPGNGVAATSILSGDNLVVAKYTKNKDLALALVKLLTSAEQQKAYYKTFGELPTNAAAAKELQADPALAAIVDSSSKSAGTPFNGGWSKVQLALLNVVVQSIPDLKAGKVDDGKLKSLVTAAQKDAQSAVDESK</sequence>
<keyword evidence="2" id="KW-1185">Reference proteome</keyword>
<protein>
    <submittedName>
        <fullName evidence="1">Sugar ABC transporter substrate-binding protein</fullName>
    </submittedName>
</protein>
<dbReference type="AlphaFoldDB" id="A0A9W6KQF8"/>
<dbReference type="Gene3D" id="3.40.190.10">
    <property type="entry name" value="Periplasmic binding protein-like II"/>
    <property type="match status" value="1"/>
</dbReference>
<dbReference type="Proteomes" id="UP001143480">
    <property type="component" value="Unassembled WGS sequence"/>
</dbReference>
<name>A0A9W6KQF8_9ACTN</name>
<dbReference type="InterPro" id="IPR006059">
    <property type="entry name" value="SBP"/>
</dbReference>
<dbReference type="Pfam" id="PF01547">
    <property type="entry name" value="SBP_bac_1"/>
    <property type="match status" value="1"/>
</dbReference>
<dbReference type="RefSeq" id="WP_261964220.1">
    <property type="nucleotide sequence ID" value="NZ_BAAAXA010000003.1"/>
</dbReference>
<reference evidence="1" key="2">
    <citation type="submission" date="2023-01" db="EMBL/GenBank/DDBJ databases">
        <authorList>
            <person name="Sun Q."/>
            <person name="Evtushenko L."/>
        </authorList>
    </citation>
    <scope>NUCLEOTIDE SEQUENCE</scope>
    <source>
        <strain evidence="1">VKM Ac-1321</strain>
    </source>
</reference>
<comment type="caution">
    <text evidence="1">The sequence shown here is derived from an EMBL/GenBank/DDBJ whole genome shotgun (WGS) entry which is preliminary data.</text>
</comment>
<evidence type="ECO:0000313" key="1">
    <source>
        <dbReference type="EMBL" id="GLL05250.1"/>
    </source>
</evidence>
<dbReference type="PANTHER" id="PTHR43649">
    <property type="entry name" value="ARABINOSE-BINDING PROTEIN-RELATED"/>
    <property type="match status" value="1"/>
</dbReference>
<proteinExistence type="predicted"/>
<dbReference type="InterPro" id="IPR050490">
    <property type="entry name" value="Bact_solute-bd_prot1"/>
</dbReference>